<dbReference type="Proteomes" id="UP000033774">
    <property type="component" value="Unassembled WGS sequence"/>
</dbReference>
<gene>
    <name evidence="1" type="ORF">VZ95_01880</name>
</gene>
<accession>A0A0F3IZ79</accession>
<evidence type="ECO:0000313" key="1">
    <source>
        <dbReference type="EMBL" id="KJV10909.1"/>
    </source>
</evidence>
<evidence type="ECO:0000313" key="2">
    <source>
        <dbReference type="Proteomes" id="UP000033774"/>
    </source>
</evidence>
<reference evidence="1 2" key="1">
    <citation type="submission" date="2015-03" db="EMBL/GenBank/DDBJ databases">
        <title>Draft genome sequence of Elstera litoralis.</title>
        <authorList>
            <person name="Rahalkar M.C."/>
            <person name="Dhakephalkar P.K."/>
            <person name="Pore S.D."/>
            <person name="Arora P."/>
            <person name="Kapse N.G."/>
            <person name="Pandit P.S."/>
        </authorList>
    </citation>
    <scope>NUCLEOTIDE SEQUENCE [LARGE SCALE GENOMIC DNA]</scope>
    <source>
        <strain evidence="1 2">Dia-1</strain>
    </source>
</reference>
<protein>
    <submittedName>
        <fullName evidence="1">Uncharacterized protein</fullName>
    </submittedName>
</protein>
<comment type="caution">
    <text evidence="1">The sequence shown here is derived from an EMBL/GenBank/DDBJ whole genome shotgun (WGS) entry which is preliminary data.</text>
</comment>
<dbReference type="RefSeq" id="WP_045774364.1">
    <property type="nucleotide sequence ID" value="NZ_LAJY01000029.1"/>
</dbReference>
<organism evidence="1 2">
    <name type="scientific">Elstera litoralis</name>
    <dbReference type="NCBI Taxonomy" id="552518"/>
    <lineage>
        <taxon>Bacteria</taxon>
        <taxon>Pseudomonadati</taxon>
        <taxon>Pseudomonadota</taxon>
        <taxon>Alphaproteobacteria</taxon>
        <taxon>Rhodospirillales</taxon>
        <taxon>Rhodospirillaceae</taxon>
        <taxon>Elstera</taxon>
    </lineage>
</organism>
<proteinExistence type="predicted"/>
<keyword evidence="2" id="KW-1185">Reference proteome</keyword>
<dbReference type="AlphaFoldDB" id="A0A0F3IZ79"/>
<sequence>MALKRPDFRMKIATAIRQADTRYFFEDYTKQAEAVLRMLAQEGYVLVPGKPSEEIIEYAKDNLPYGRQRPEDMLRSLYGVFMDAGRGAAFKRKPPPDEAETP</sequence>
<name>A0A0F3IZ79_9PROT</name>
<dbReference type="EMBL" id="LAJY01000029">
    <property type="protein sequence ID" value="KJV10909.1"/>
    <property type="molecule type" value="Genomic_DNA"/>
</dbReference>